<organism evidence="6 7">
    <name type="scientific">Chaetomium fimeti</name>
    <dbReference type="NCBI Taxonomy" id="1854472"/>
    <lineage>
        <taxon>Eukaryota</taxon>
        <taxon>Fungi</taxon>
        <taxon>Dikarya</taxon>
        <taxon>Ascomycota</taxon>
        <taxon>Pezizomycotina</taxon>
        <taxon>Sordariomycetes</taxon>
        <taxon>Sordariomycetidae</taxon>
        <taxon>Sordariales</taxon>
        <taxon>Chaetomiaceae</taxon>
        <taxon>Chaetomium</taxon>
    </lineage>
</organism>
<sequence length="337" mass="37600">MDDTRTRLTTVRQGNVPFLQFPSPKQDHGRQQCLIYMIPGNPGLIDYYEPFLNTLRQLLDEIEAKEEHNYAYHIYGRNLLGFEDGDHEPPFGTTTSSGTQTEPFSLEDQIDGVCSHLQTVNTTTLKTKQTFDSVILIGHSVGAYIALETFHRHHTALLSSPTTTTNTTATTTPPKPPTTPAPNLTTIPLRSGILLFPTVSHIAHSPSGRQLNLLRTIPFFDRTAHHIAKAFVSVWPGWALGGVVRKLLGFPAHAAAATLRFLAGRDGIWQAVYLGKDEMRCIGEEREEFVERRRRHEKGRVRVVVDGTGIPHAFCLHHSESVAEKVKGWIEDIGGRQ</sequence>
<protein>
    <submittedName>
        <fullName evidence="6">Uncharacterized protein</fullName>
    </submittedName>
</protein>
<evidence type="ECO:0000256" key="3">
    <source>
        <dbReference type="ARBA" id="ARBA00022677"/>
    </source>
</evidence>
<dbReference type="InterPro" id="IPR019363">
    <property type="entry name" value="LDAH"/>
</dbReference>
<dbReference type="GO" id="GO:0019915">
    <property type="term" value="P:lipid storage"/>
    <property type="evidence" value="ECO:0007669"/>
    <property type="project" value="InterPro"/>
</dbReference>
<comment type="subcellular location">
    <subcellularLocation>
        <location evidence="1">Lipid droplet</location>
    </subcellularLocation>
</comment>
<accession>A0AAE0HID5</accession>
<dbReference type="Gene3D" id="3.40.50.1820">
    <property type="entry name" value="alpha/beta hydrolase"/>
    <property type="match status" value="1"/>
</dbReference>
<comment type="caution">
    <text evidence="6">The sequence shown here is derived from an EMBL/GenBank/DDBJ whole genome shotgun (WGS) entry which is preliminary data.</text>
</comment>
<evidence type="ECO:0000256" key="1">
    <source>
        <dbReference type="ARBA" id="ARBA00004502"/>
    </source>
</evidence>
<evidence type="ECO:0000313" key="7">
    <source>
        <dbReference type="Proteomes" id="UP001278766"/>
    </source>
</evidence>
<feature type="region of interest" description="Disordered" evidence="5">
    <location>
        <begin position="158"/>
        <end position="182"/>
    </location>
</feature>
<reference evidence="6" key="1">
    <citation type="journal article" date="2023" name="Mol. Phylogenet. Evol.">
        <title>Genome-scale phylogeny and comparative genomics of the fungal order Sordariales.</title>
        <authorList>
            <person name="Hensen N."/>
            <person name="Bonometti L."/>
            <person name="Westerberg I."/>
            <person name="Brannstrom I.O."/>
            <person name="Guillou S."/>
            <person name="Cros-Aarteil S."/>
            <person name="Calhoun S."/>
            <person name="Haridas S."/>
            <person name="Kuo A."/>
            <person name="Mondo S."/>
            <person name="Pangilinan J."/>
            <person name="Riley R."/>
            <person name="LaButti K."/>
            <person name="Andreopoulos B."/>
            <person name="Lipzen A."/>
            <person name="Chen C."/>
            <person name="Yan M."/>
            <person name="Daum C."/>
            <person name="Ng V."/>
            <person name="Clum A."/>
            <person name="Steindorff A."/>
            <person name="Ohm R.A."/>
            <person name="Martin F."/>
            <person name="Silar P."/>
            <person name="Natvig D.O."/>
            <person name="Lalanne C."/>
            <person name="Gautier V."/>
            <person name="Ament-Velasquez S.L."/>
            <person name="Kruys A."/>
            <person name="Hutchinson M.I."/>
            <person name="Powell A.J."/>
            <person name="Barry K."/>
            <person name="Miller A.N."/>
            <person name="Grigoriev I.V."/>
            <person name="Debuchy R."/>
            <person name="Gladieux P."/>
            <person name="Hiltunen Thoren M."/>
            <person name="Johannesson H."/>
        </authorList>
    </citation>
    <scope>NUCLEOTIDE SEQUENCE</scope>
    <source>
        <strain evidence="6">CBS 168.71</strain>
    </source>
</reference>
<keyword evidence="4" id="KW-0378">Hydrolase</keyword>
<evidence type="ECO:0000256" key="5">
    <source>
        <dbReference type="SAM" id="MobiDB-lite"/>
    </source>
</evidence>
<dbReference type="InterPro" id="IPR029058">
    <property type="entry name" value="AB_hydrolase_fold"/>
</dbReference>
<dbReference type="Pfam" id="PF10230">
    <property type="entry name" value="LIDHydrolase"/>
    <property type="match status" value="1"/>
</dbReference>
<dbReference type="EMBL" id="JAUEPN010000003">
    <property type="protein sequence ID" value="KAK3297144.1"/>
    <property type="molecule type" value="Genomic_DNA"/>
</dbReference>
<dbReference type="AlphaFoldDB" id="A0AAE0HID5"/>
<name>A0AAE0HID5_9PEZI</name>
<gene>
    <name evidence="6" type="ORF">B0H64DRAFT_431137</name>
</gene>
<dbReference type="GO" id="GO:0005811">
    <property type="term" value="C:lipid droplet"/>
    <property type="evidence" value="ECO:0007669"/>
    <property type="project" value="UniProtKB-SubCell"/>
</dbReference>
<evidence type="ECO:0000256" key="4">
    <source>
        <dbReference type="ARBA" id="ARBA00022801"/>
    </source>
</evidence>
<dbReference type="SUPFAM" id="SSF53474">
    <property type="entry name" value="alpha/beta-Hydrolases"/>
    <property type="match status" value="1"/>
</dbReference>
<evidence type="ECO:0000313" key="6">
    <source>
        <dbReference type="EMBL" id="KAK3297144.1"/>
    </source>
</evidence>
<evidence type="ECO:0000256" key="2">
    <source>
        <dbReference type="ARBA" id="ARBA00008300"/>
    </source>
</evidence>
<keyword evidence="3" id="KW-0551">Lipid droplet</keyword>
<dbReference type="PANTHER" id="PTHR13390:SF0">
    <property type="entry name" value="LIPID DROPLET-ASSOCIATED HYDROLASE"/>
    <property type="match status" value="1"/>
</dbReference>
<dbReference type="GeneID" id="87842899"/>
<dbReference type="PANTHER" id="PTHR13390">
    <property type="entry name" value="LIPASE"/>
    <property type="match status" value="1"/>
</dbReference>
<keyword evidence="7" id="KW-1185">Reference proteome</keyword>
<dbReference type="Proteomes" id="UP001278766">
    <property type="component" value="Unassembled WGS sequence"/>
</dbReference>
<proteinExistence type="inferred from homology"/>
<comment type="similarity">
    <text evidence="2">Belongs to the AB hydrolase superfamily. LDAH family.</text>
</comment>
<dbReference type="GO" id="GO:0016298">
    <property type="term" value="F:lipase activity"/>
    <property type="evidence" value="ECO:0007669"/>
    <property type="project" value="InterPro"/>
</dbReference>
<dbReference type="RefSeq" id="XP_062660658.1">
    <property type="nucleotide sequence ID" value="XM_062805951.1"/>
</dbReference>
<feature type="compositionally biased region" description="Low complexity" evidence="5">
    <location>
        <begin position="158"/>
        <end position="172"/>
    </location>
</feature>
<reference evidence="6" key="2">
    <citation type="submission" date="2023-06" db="EMBL/GenBank/DDBJ databases">
        <authorList>
            <consortium name="Lawrence Berkeley National Laboratory"/>
            <person name="Haridas S."/>
            <person name="Hensen N."/>
            <person name="Bonometti L."/>
            <person name="Westerberg I."/>
            <person name="Brannstrom I.O."/>
            <person name="Guillou S."/>
            <person name="Cros-Aarteil S."/>
            <person name="Calhoun S."/>
            <person name="Kuo A."/>
            <person name="Mondo S."/>
            <person name="Pangilinan J."/>
            <person name="Riley R."/>
            <person name="Labutti K."/>
            <person name="Andreopoulos B."/>
            <person name="Lipzen A."/>
            <person name="Chen C."/>
            <person name="Yanf M."/>
            <person name="Daum C."/>
            <person name="Ng V."/>
            <person name="Clum A."/>
            <person name="Steindorff A."/>
            <person name="Ohm R."/>
            <person name="Martin F."/>
            <person name="Silar P."/>
            <person name="Natvig D."/>
            <person name="Lalanne C."/>
            <person name="Gautier V."/>
            <person name="Ament-Velasquez S.L."/>
            <person name="Kruys A."/>
            <person name="Hutchinson M.I."/>
            <person name="Powell A.J."/>
            <person name="Barry K."/>
            <person name="Miller A.N."/>
            <person name="Grigoriev I.V."/>
            <person name="Debuchy R."/>
            <person name="Gladieux P."/>
            <person name="Thoren M.H."/>
            <person name="Johannesson H."/>
        </authorList>
    </citation>
    <scope>NUCLEOTIDE SEQUENCE</scope>
    <source>
        <strain evidence="6">CBS 168.71</strain>
    </source>
</reference>